<dbReference type="GO" id="GO:0031573">
    <property type="term" value="P:mitotic intra-S DNA damage checkpoint signaling"/>
    <property type="evidence" value="ECO:0007669"/>
    <property type="project" value="TreeGrafter"/>
</dbReference>
<proteinExistence type="inferred from homology"/>
<evidence type="ECO:0000256" key="1">
    <source>
        <dbReference type="ARBA" id="ARBA00004123"/>
    </source>
</evidence>
<feature type="compositionally biased region" description="Acidic residues" evidence="6">
    <location>
        <begin position="1386"/>
        <end position="1406"/>
    </location>
</feature>
<accession>A0A8S4NSR5</accession>
<evidence type="ECO:0000256" key="2">
    <source>
        <dbReference type="ARBA" id="ARBA00022499"/>
    </source>
</evidence>
<keyword evidence="8" id="KW-1185">Reference proteome</keyword>
<feature type="compositionally biased region" description="Basic and acidic residues" evidence="6">
    <location>
        <begin position="1407"/>
        <end position="1417"/>
    </location>
</feature>
<dbReference type="GO" id="GO:0005634">
    <property type="term" value="C:nucleus"/>
    <property type="evidence" value="ECO:0007669"/>
    <property type="project" value="UniProtKB-SubCell"/>
</dbReference>
<evidence type="ECO:0008006" key="9">
    <source>
        <dbReference type="Google" id="ProtNLM"/>
    </source>
</evidence>
<dbReference type="GO" id="GO:1990918">
    <property type="term" value="P:double-strand break repair involved in meiotic recombination"/>
    <property type="evidence" value="ECO:0007669"/>
    <property type="project" value="TreeGrafter"/>
</dbReference>
<evidence type="ECO:0000256" key="6">
    <source>
        <dbReference type="SAM" id="MobiDB-lite"/>
    </source>
</evidence>
<dbReference type="InterPro" id="IPR029448">
    <property type="entry name" value="FANCD2"/>
</dbReference>
<keyword evidence="2" id="KW-1017">Isopeptide bond</keyword>
<name>A0A8S4NSR5_OWEFU</name>
<feature type="compositionally biased region" description="Basic residues" evidence="6">
    <location>
        <begin position="1"/>
        <end position="10"/>
    </location>
</feature>
<evidence type="ECO:0000313" key="8">
    <source>
        <dbReference type="Proteomes" id="UP000749559"/>
    </source>
</evidence>
<feature type="region of interest" description="Disordered" evidence="6">
    <location>
        <begin position="838"/>
        <end position="886"/>
    </location>
</feature>
<dbReference type="PANTHER" id="PTHR32086">
    <property type="entry name" value="FANCONI ANEMIA GROUP D2 PROTEIN"/>
    <property type="match status" value="1"/>
</dbReference>
<evidence type="ECO:0000256" key="5">
    <source>
        <dbReference type="ARBA" id="ARBA00093456"/>
    </source>
</evidence>
<keyword evidence="3" id="KW-0832">Ubl conjugation</keyword>
<dbReference type="GO" id="GO:0070182">
    <property type="term" value="F:DNA polymerase binding"/>
    <property type="evidence" value="ECO:0007669"/>
    <property type="project" value="TreeGrafter"/>
</dbReference>
<dbReference type="EMBL" id="CAIIXF020000005">
    <property type="protein sequence ID" value="CAH1783101.1"/>
    <property type="molecule type" value="Genomic_DNA"/>
</dbReference>
<feature type="compositionally biased region" description="Basic residues" evidence="6">
    <location>
        <begin position="847"/>
        <end position="857"/>
    </location>
</feature>
<dbReference type="OrthoDB" id="27031at2759"/>
<feature type="region of interest" description="Disordered" evidence="6">
    <location>
        <begin position="1"/>
        <end position="33"/>
    </location>
</feature>
<organism evidence="7 8">
    <name type="scientific">Owenia fusiformis</name>
    <name type="common">Polychaete worm</name>
    <dbReference type="NCBI Taxonomy" id="6347"/>
    <lineage>
        <taxon>Eukaryota</taxon>
        <taxon>Metazoa</taxon>
        <taxon>Spiralia</taxon>
        <taxon>Lophotrochozoa</taxon>
        <taxon>Annelida</taxon>
        <taxon>Polychaeta</taxon>
        <taxon>Sedentaria</taxon>
        <taxon>Canalipalpata</taxon>
        <taxon>Sabellida</taxon>
        <taxon>Oweniida</taxon>
        <taxon>Oweniidae</taxon>
        <taxon>Owenia</taxon>
    </lineage>
</organism>
<feature type="region of interest" description="Disordered" evidence="6">
    <location>
        <begin position="1381"/>
        <end position="1431"/>
    </location>
</feature>
<comment type="similarity">
    <text evidence="5">Belongs to the Fanconi anemia protein FANCD2 family.</text>
</comment>
<dbReference type="Proteomes" id="UP000749559">
    <property type="component" value="Unassembled WGS sequence"/>
</dbReference>
<comment type="caution">
    <text evidence="7">The sequence shown here is derived from an EMBL/GenBank/DDBJ whole genome shotgun (WGS) entry which is preliminary data.</text>
</comment>
<reference evidence="7" key="1">
    <citation type="submission" date="2022-03" db="EMBL/GenBank/DDBJ databases">
        <authorList>
            <person name="Martin C."/>
        </authorList>
    </citation>
    <scope>NUCLEOTIDE SEQUENCE</scope>
</reference>
<feature type="compositionally biased region" description="Low complexity" evidence="6">
    <location>
        <begin position="861"/>
        <end position="873"/>
    </location>
</feature>
<dbReference type="GO" id="GO:0000793">
    <property type="term" value="C:condensed chromosome"/>
    <property type="evidence" value="ECO:0007669"/>
    <property type="project" value="TreeGrafter"/>
</dbReference>
<evidence type="ECO:0000256" key="4">
    <source>
        <dbReference type="ARBA" id="ARBA00023242"/>
    </source>
</evidence>
<dbReference type="PANTHER" id="PTHR32086:SF0">
    <property type="entry name" value="FANCONI ANEMIA GROUP D2 PROTEIN"/>
    <property type="match status" value="1"/>
</dbReference>
<comment type="subcellular location">
    <subcellularLocation>
        <location evidence="1">Nucleus</location>
    </subcellularLocation>
</comment>
<dbReference type="GO" id="GO:0036297">
    <property type="term" value="P:interstrand cross-link repair"/>
    <property type="evidence" value="ECO:0007669"/>
    <property type="project" value="TreeGrafter"/>
</dbReference>
<dbReference type="Pfam" id="PF14631">
    <property type="entry name" value="FancD2"/>
    <property type="match status" value="1"/>
</dbReference>
<gene>
    <name evidence="7" type="ORF">OFUS_LOCUS9469</name>
</gene>
<sequence length="1431" mass="160901">MVKARSKRRTASSDTVGGSPRKKAASGDDQHDRSVFGQLISEAGYCLKKGNRQNEIKVDQVMFQRNLTAAIKDHGNYPSVVEEFAEAFRTHIEDQNRLKWCLMPTLTASNCEESARGGNQDSLVRMIFHIDSLQTSMMHVLLEKLAEFSADDSNVLEGTETFNLPRLILNQFRWLDRIVNCQELTEKLIEMIGLTNIDIQRDIIACIPEVLDDSEHSNVARQLRDLLLESNELTVPILDALTNLNIPADLLSEMQGTVLRTLKSVALDDLPVVVKFLLQTATSKDVAQVVSELRQNLDFESSFPPVSSSTPHTNRRSKIVKENSKQGVEALILDAMRSAVRFQKSLADTWIKVIETVKTPSDHKVIDIFLLIIIHSSTSRKKPVESLLRNKVRKGAITEMLLQVTFGGHAEVLRDYFPSILHLAEVLLRSPEPQVSSFAGSMYKHAFSSFDSYCQQEIVGQLVTHIGSGMTAEVDASLAILADLVNTNLQRMAPFAIFVKGVLDYLDNLSMSQIRKLYSMLSMLAFQPGEEGGLIQDDLHIVIRKQLSNNNTRYKRMGIIGALMVVKCMASTKPDSSLDNSSTLDTGVSEDIYNQVVNLLQLVRASSDSVPETSALFMDELACIVEQGNLDTKVETWISENVISDFQDDYVVDIDKSPNTRNSLLEWESLLGLDDEEEGGIAINLLPLLMQNMKQKQTLTNHSKSKQRLVSPAGLAPHFRLLRVCEQKQRNGNLEEIDALLGCPVNMFKMEILSKVESLSSTEKELICSSMFYLVNWFREVVNAFASQDDPEMKGKVISRLQAITTIHKQLEKCLSVVGKYVPPVCHFAAEDSLLPTVSKPPQAARNPKKALNKRKRDSPDTTIDSQTSQTTQLNKSTEDDKVPSNGPSISIANYKYYFRELDMSVFSILSTTFITKAALDTNMNTEESTTLRLQPEQLEFLLEDLSSKLDHSLIASANKRRTFLKTKNDKSVGHFHLDQFTPTDVCQKLTELLPSLCAHLEGASAFFQTMIAENDGVLDGPGCHSDEANTMARCYHHILQIMLSLLSWCGHQLPENRVRLKELLGVLASRTKTFSQSQLPILDLYRDTFKYFENFVSDVPNISTAVLLTRLLVTIATKTEKEEFNKRIETVTGAILKREWFNEDGEREKGAKFNENLQILLKYHVEYSEDKLSQLEAISSVGIPELVETHKKGCSETYPTLTRCSYPVYYKVLLSELVDHVKNFSISKQTETAESRLEKLIKWNLAVRIFHILVNLIKAFDARTNLGAVLKYGRQFVDHFLRSGMPLMDGMFRAHKEDVQGLLKNLQLSTRSLHHMCGHSKILKDVSITKQVPLLKKTLEAFVYRVKAMLTLNKCLEAFWMGNLKNRDLKGEEILSQVSHNADGSDTDNDAESLPEDSSSDSEQEGSEHSNSDTRSEVTAIEEESYSESY</sequence>
<evidence type="ECO:0000313" key="7">
    <source>
        <dbReference type="EMBL" id="CAH1783101.1"/>
    </source>
</evidence>
<keyword evidence="4" id="KW-0539">Nucleus</keyword>
<protein>
    <recommendedName>
        <fullName evidence="9">Fanconi anemia group D2 protein</fullName>
    </recommendedName>
</protein>
<feature type="compositionally biased region" description="Acidic residues" evidence="6">
    <location>
        <begin position="1421"/>
        <end position="1431"/>
    </location>
</feature>
<dbReference type="GO" id="GO:0007129">
    <property type="term" value="P:homologous chromosome pairing at meiosis"/>
    <property type="evidence" value="ECO:0007669"/>
    <property type="project" value="TreeGrafter"/>
</dbReference>
<dbReference type="CDD" id="cd11721">
    <property type="entry name" value="FANCD2"/>
    <property type="match status" value="1"/>
</dbReference>
<evidence type="ECO:0000256" key="3">
    <source>
        <dbReference type="ARBA" id="ARBA00022843"/>
    </source>
</evidence>